<dbReference type="SMART" id="SM00177">
    <property type="entry name" value="ARF"/>
    <property type="match status" value="1"/>
</dbReference>
<feature type="binding site" evidence="3">
    <location>
        <begin position="36"/>
        <end position="43"/>
    </location>
    <ligand>
        <name>GTP</name>
        <dbReference type="ChEBI" id="CHEBI:37565"/>
    </ligand>
</feature>
<dbReference type="PRINTS" id="PR00328">
    <property type="entry name" value="SAR1GTPBP"/>
</dbReference>
<dbReference type="InterPro" id="IPR044612">
    <property type="entry name" value="ARL2/3"/>
</dbReference>
<evidence type="ECO:0000256" key="2">
    <source>
        <dbReference type="ARBA" id="ARBA00023134"/>
    </source>
</evidence>
<dbReference type="InterPro" id="IPR005225">
    <property type="entry name" value="Small_GTP-bd"/>
</dbReference>
<organism evidence="6">
    <name type="scientific">Cyanoptyche gloeocystis</name>
    <dbReference type="NCBI Taxonomy" id="77922"/>
    <lineage>
        <taxon>Eukaryota</taxon>
        <taxon>Glaucocystophyceae</taxon>
        <taxon>Glaucocystophyceae incertae sedis</taxon>
        <taxon>Cyanoptyche</taxon>
    </lineage>
</organism>
<dbReference type="InterPro" id="IPR006689">
    <property type="entry name" value="Small_GTPase_ARF/SAR"/>
</dbReference>
<keyword evidence="4" id="KW-0479">Metal-binding</keyword>
<dbReference type="GO" id="GO:0046872">
    <property type="term" value="F:metal ion binding"/>
    <property type="evidence" value="ECO:0007669"/>
    <property type="project" value="UniProtKB-KW"/>
</dbReference>
<dbReference type="Pfam" id="PF00025">
    <property type="entry name" value="Arf"/>
    <property type="match status" value="1"/>
</dbReference>
<dbReference type="GO" id="GO:0003924">
    <property type="term" value="F:GTPase activity"/>
    <property type="evidence" value="ECO:0007669"/>
    <property type="project" value="InterPro"/>
</dbReference>
<evidence type="ECO:0000256" key="3">
    <source>
        <dbReference type="PIRSR" id="PIRSR606689-1"/>
    </source>
</evidence>
<evidence type="ECO:0008006" key="7">
    <source>
        <dbReference type="Google" id="ProtNLM"/>
    </source>
</evidence>
<feature type="binding site" evidence="4">
    <location>
        <position position="61"/>
    </location>
    <ligand>
        <name>Mg(2+)</name>
        <dbReference type="ChEBI" id="CHEBI:18420"/>
    </ligand>
</feature>
<evidence type="ECO:0000256" key="5">
    <source>
        <dbReference type="RuleBase" id="RU003925"/>
    </source>
</evidence>
<comment type="similarity">
    <text evidence="5">Belongs to the small GTPase superfamily. Arf family.</text>
</comment>
<dbReference type="Gene3D" id="3.40.50.300">
    <property type="entry name" value="P-loop containing nucleotide triphosphate hydrolases"/>
    <property type="match status" value="1"/>
</dbReference>
<accession>A0A7S2NQI8</accession>
<feature type="binding site" evidence="3">
    <location>
        <position position="83"/>
    </location>
    <ligand>
        <name>GTP</name>
        <dbReference type="ChEBI" id="CHEBI:37565"/>
    </ligand>
</feature>
<evidence type="ECO:0000313" key="6">
    <source>
        <dbReference type="EMBL" id="CAD9552693.1"/>
    </source>
</evidence>
<dbReference type="InterPro" id="IPR027417">
    <property type="entry name" value="P-loop_NTPase"/>
</dbReference>
<evidence type="ECO:0000256" key="1">
    <source>
        <dbReference type="ARBA" id="ARBA00022741"/>
    </source>
</evidence>
<dbReference type="EMBL" id="HBGX01002069">
    <property type="protein sequence ID" value="CAD9552693.1"/>
    <property type="molecule type" value="Transcribed_RNA"/>
</dbReference>
<dbReference type="PROSITE" id="PS51417">
    <property type="entry name" value="ARF"/>
    <property type="match status" value="1"/>
</dbReference>
<evidence type="ECO:0000256" key="4">
    <source>
        <dbReference type="PIRSR" id="PIRSR606689-2"/>
    </source>
</evidence>
<feature type="binding site" evidence="4">
    <location>
        <position position="43"/>
    </location>
    <ligand>
        <name>Mg(2+)</name>
        <dbReference type="ChEBI" id="CHEBI:18420"/>
    </ligand>
</feature>
<gene>
    <name evidence="6" type="ORF">CGLO1086_LOCUS906</name>
</gene>
<feature type="binding site" evidence="3">
    <location>
        <begin position="139"/>
        <end position="142"/>
    </location>
    <ligand>
        <name>GTP</name>
        <dbReference type="ChEBI" id="CHEBI:37565"/>
    </ligand>
</feature>
<dbReference type="SMART" id="SM00178">
    <property type="entry name" value="SAR"/>
    <property type="match status" value="1"/>
</dbReference>
<dbReference type="SUPFAM" id="SSF52540">
    <property type="entry name" value="P-loop containing nucleoside triphosphate hydrolases"/>
    <property type="match status" value="1"/>
</dbReference>
<protein>
    <recommendedName>
        <fullName evidence="7">ADP-ribosylation factor</fullName>
    </recommendedName>
</protein>
<name>A0A7S2NQI8_9EUKA</name>
<keyword evidence="4" id="KW-0460">Magnesium</keyword>
<dbReference type="NCBIfam" id="TIGR00231">
    <property type="entry name" value="small_GTP"/>
    <property type="match status" value="1"/>
</dbReference>
<dbReference type="PANTHER" id="PTHR45697">
    <property type="entry name" value="ADP-RIBOSYLATION FACTOR-LIKE PROTEIN 2-RELATED"/>
    <property type="match status" value="1"/>
</dbReference>
<reference evidence="6" key="1">
    <citation type="submission" date="2021-01" db="EMBL/GenBank/DDBJ databases">
        <authorList>
            <person name="Corre E."/>
            <person name="Pelletier E."/>
            <person name="Niang G."/>
            <person name="Scheremetjew M."/>
            <person name="Finn R."/>
            <person name="Kale V."/>
            <person name="Holt S."/>
            <person name="Cochrane G."/>
            <person name="Meng A."/>
            <person name="Brown T."/>
            <person name="Cohen L."/>
        </authorList>
    </citation>
    <scope>NUCLEOTIDE SEQUENCE</scope>
    <source>
        <strain evidence="6">SAG4.97</strain>
    </source>
</reference>
<dbReference type="AlphaFoldDB" id="A0A7S2NQI8"/>
<keyword evidence="1 3" id="KW-0547">Nucleotide-binding</keyword>
<dbReference type="GO" id="GO:0005525">
    <property type="term" value="F:GTP binding"/>
    <property type="evidence" value="ECO:0007669"/>
    <property type="project" value="UniProtKB-KW"/>
</dbReference>
<dbReference type="SMART" id="SM00173">
    <property type="entry name" value="RAS"/>
    <property type="match status" value="1"/>
</dbReference>
<keyword evidence="2 3" id="KW-0342">GTP-binding</keyword>
<proteinExistence type="inferred from homology"/>
<dbReference type="CDD" id="cd00878">
    <property type="entry name" value="Arf_Arl"/>
    <property type="match status" value="1"/>
</dbReference>
<sequence length="239" mass="27097">MAHLAQRIKRYFPKTLTKELSIDEELGIRLKIVFLGLENSGKTSLVYKFCGADLNFEPVSTANYNVIKFTHSKIPLDLVDVGGNKTLRTFWSQHFDDVCGCVFVVDSGDPSRFDVSSDELQRVLTHDKLAGVPVLILFNKRDSEFSKAVSEAGAAWDLSSKMDSRRWIVYECSAHSGQNVSEAFAWMVTQARDFWENKKASEPSPSFLSGLWHAVRKCLQSIPWFQHRLQDRPGSFSKL</sequence>